<comment type="subcellular location">
    <subcellularLocation>
        <location evidence="2">Lysosome</location>
    </subcellularLocation>
</comment>
<evidence type="ECO:0000256" key="6">
    <source>
        <dbReference type="ARBA" id="ARBA00022801"/>
    </source>
</evidence>
<evidence type="ECO:0000256" key="16">
    <source>
        <dbReference type="ARBA" id="ARBA00079086"/>
    </source>
</evidence>
<evidence type="ECO:0000256" key="12">
    <source>
        <dbReference type="ARBA" id="ARBA00048030"/>
    </source>
</evidence>
<evidence type="ECO:0000256" key="5">
    <source>
        <dbReference type="ARBA" id="ARBA00022729"/>
    </source>
</evidence>
<dbReference type="PANTHER" id="PTHR42693:SF42">
    <property type="entry name" value="ARYLSULFATASE G"/>
    <property type="match status" value="1"/>
</dbReference>
<accession>A0A7K7AR89</accession>
<dbReference type="PROSITE" id="PS00149">
    <property type="entry name" value="SULFATASE_2"/>
    <property type="match status" value="1"/>
</dbReference>
<reference evidence="18 19" key="1">
    <citation type="submission" date="2019-09" db="EMBL/GenBank/DDBJ databases">
        <title>Bird 10,000 Genomes (B10K) Project - Family phase.</title>
        <authorList>
            <person name="Zhang G."/>
        </authorList>
    </citation>
    <scope>NUCLEOTIDE SEQUENCE [LARGE SCALE GENOMIC DNA]</scope>
    <source>
        <strain evidence="18">B10K-MSB-03</strain>
    </source>
</reference>
<dbReference type="GO" id="GO:0005764">
    <property type="term" value="C:lysosome"/>
    <property type="evidence" value="ECO:0007669"/>
    <property type="project" value="UniProtKB-SubCell"/>
</dbReference>
<comment type="cofactor">
    <cofactor evidence="1">
        <name>Ca(2+)</name>
        <dbReference type="ChEBI" id="CHEBI:29108"/>
    </cofactor>
</comment>
<evidence type="ECO:0000256" key="4">
    <source>
        <dbReference type="ARBA" id="ARBA00022723"/>
    </source>
</evidence>
<dbReference type="PROSITE" id="PS00523">
    <property type="entry name" value="SULFATASE_1"/>
    <property type="match status" value="1"/>
</dbReference>
<evidence type="ECO:0000259" key="17">
    <source>
        <dbReference type="Pfam" id="PF00884"/>
    </source>
</evidence>
<comment type="catalytic activity">
    <reaction evidence="13">
        <text>Hydrolysis of the 3-sulfate groups of the N-sulfo-D-glucosamine 3-O-sulfate units of heparin.</text>
        <dbReference type="EC" id="3.1.6.15"/>
    </reaction>
</comment>
<dbReference type="InterPro" id="IPR017850">
    <property type="entry name" value="Alkaline_phosphatase_core_sf"/>
</dbReference>
<keyword evidence="10" id="KW-0458">Lysosome</keyword>
<evidence type="ECO:0000256" key="15">
    <source>
        <dbReference type="ARBA" id="ARBA00074875"/>
    </source>
</evidence>
<dbReference type="Gene3D" id="3.40.720.10">
    <property type="entry name" value="Alkaline Phosphatase, subunit A"/>
    <property type="match status" value="1"/>
</dbReference>
<keyword evidence="5" id="KW-0732">Signal</keyword>
<keyword evidence="4" id="KW-0479">Metal-binding</keyword>
<evidence type="ECO:0000256" key="11">
    <source>
        <dbReference type="ARBA" id="ARBA00035026"/>
    </source>
</evidence>
<evidence type="ECO:0000256" key="2">
    <source>
        <dbReference type="ARBA" id="ARBA00004371"/>
    </source>
</evidence>
<dbReference type="FunFam" id="3.30.1120.10:FF:000006">
    <property type="entry name" value="Arylsulfatase G"/>
    <property type="match status" value="1"/>
</dbReference>
<evidence type="ECO:0000256" key="7">
    <source>
        <dbReference type="ARBA" id="ARBA00022837"/>
    </source>
</evidence>
<dbReference type="InterPro" id="IPR050738">
    <property type="entry name" value="Sulfatase"/>
</dbReference>
<dbReference type="PANTHER" id="PTHR42693">
    <property type="entry name" value="ARYLSULFATASE FAMILY MEMBER"/>
    <property type="match status" value="1"/>
</dbReference>
<dbReference type="FunFam" id="3.40.720.10:FF:000031">
    <property type="entry name" value="arylsulfatase G isoform X1"/>
    <property type="match status" value="1"/>
</dbReference>
<dbReference type="GO" id="GO:0033889">
    <property type="term" value="F:N-sulfoglucosamine-3-sulfatase activity"/>
    <property type="evidence" value="ECO:0007669"/>
    <property type="project" value="UniProtKB-EC"/>
</dbReference>
<proteinExistence type="inferred from homology"/>
<comment type="caution">
    <text evidence="18">The sequence shown here is derived from an EMBL/GenBank/DDBJ whole genome shotgun (WGS) entry which is preliminary data.</text>
</comment>
<name>A0A7K7AR89_9AVES</name>
<dbReference type="GO" id="GO:0004065">
    <property type="term" value="F:arylsulfatase activity"/>
    <property type="evidence" value="ECO:0007669"/>
    <property type="project" value="UniProtKB-EC"/>
</dbReference>
<dbReference type="InterPro" id="IPR024607">
    <property type="entry name" value="Sulfatase_CS"/>
</dbReference>
<keyword evidence="8" id="KW-1015">Disulfide bond</keyword>
<evidence type="ECO:0000256" key="13">
    <source>
        <dbReference type="ARBA" id="ARBA00052523"/>
    </source>
</evidence>
<evidence type="ECO:0000256" key="1">
    <source>
        <dbReference type="ARBA" id="ARBA00001913"/>
    </source>
</evidence>
<dbReference type="Pfam" id="PF00884">
    <property type="entry name" value="Sulfatase"/>
    <property type="match status" value="1"/>
</dbReference>
<gene>
    <name evidence="18" type="primary">Arsg</name>
    <name evidence="18" type="ORF">NOTORN_R03301</name>
</gene>
<keyword evidence="9" id="KW-0325">Glycoprotein</keyword>
<feature type="non-terminal residue" evidence="18">
    <location>
        <position position="1"/>
    </location>
</feature>
<protein>
    <recommendedName>
        <fullName evidence="15">Arylsulfatase G</fullName>
        <ecNumber evidence="11">3.1.6.1</ecNumber>
        <ecNumber evidence="14">3.1.6.15</ecNumber>
    </recommendedName>
    <alternativeName>
        <fullName evidence="16">N-sulfoglucosamine-3-sulfatase</fullName>
    </alternativeName>
</protein>
<dbReference type="EC" id="3.1.6.15" evidence="14"/>
<dbReference type="EC" id="3.1.6.1" evidence="11"/>
<dbReference type="Pfam" id="PF14707">
    <property type="entry name" value="Sulfatase_C"/>
    <property type="match status" value="1"/>
</dbReference>
<dbReference type="AlphaFoldDB" id="A0A7K7AR89"/>
<keyword evidence="7" id="KW-0106">Calcium</keyword>
<dbReference type="GO" id="GO:0046872">
    <property type="term" value="F:metal ion binding"/>
    <property type="evidence" value="ECO:0007669"/>
    <property type="project" value="UniProtKB-KW"/>
</dbReference>
<evidence type="ECO:0000313" key="19">
    <source>
        <dbReference type="Proteomes" id="UP000531938"/>
    </source>
</evidence>
<evidence type="ECO:0000313" key="18">
    <source>
        <dbReference type="EMBL" id="NWX98548.1"/>
    </source>
</evidence>
<dbReference type="EMBL" id="VZSH01000038">
    <property type="protein sequence ID" value="NWX98548.1"/>
    <property type="molecule type" value="Genomic_DNA"/>
</dbReference>
<evidence type="ECO:0000256" key="8">
    <source>
        <dbReference type="ARBA" id="ARBA00023157"/>
    </source>
</evidence>
<evidence type="ECO:0000256" key="10">
    <source>
        <dbReference type="ARBA" id="ARBA00023228"/>
    </source>
</evidence>
<dbReference type="InterPro" id="IPR000917">
    <property type="entry name" value="Sulfatase_N"/>
</dbReference>
<dbReference type="SUPFAM" id="SSF53649">
    <property type="entry name" value="Alkaline phosphatase-like"/>
    <property type="match status" value="1"/>
</dbReference>
<evidence type="ECO:0000256" key="3">
    <source>
        <dbReference type="ARBA" id="ARBA00008779"/>
    </source>
</evidence>
<organism evidence="18 19">
    <name type="scientific">Nothoprocta ornata</name>
    <dbReference type="NCBI Taxonomy" id="83376"/>
    <lineage>
        <taxon>Eukaryota</taxon>
        <taxon>Metazoa</taxon>
        <taxon>Chordata</taxon>
        <taxon>Craniata</taxon>
        <taxon>Vertebrata</taxon>
        <taxon>Euteleostomi</taxon>
        <taxon>Archelosauria</taxon>
        <taxon>Archosauria</taxon>
        <taxon>Dinosauria</taxon>
        <taxon>Saurischia</taxon>
        <taxon>Theropoda</taxon>
        <taxon>Coelurosauria</taxon>
        <taxon>Aves</taxon>
        <taxon>Palaeognathae</taxon>
        <taxon>Tinamiformes</taxon>
        <taxon>Tinamidae</taxon>
        <taxon>Nothoprocta</taxon>
    </lineage>
</organism>
<keyword evidence="6" id="KW-0378">Hydrolase</keyword>
<evidence type="ECO:0000256" key="14">
    <source>
        <dbReference type="ARBA" id="ARBA00066410"/>
    </source>
</evidence>
<dbReference type="Proteomes" id="UP000531938">
    <property type="component" value="Unassembled WGS sequence"/>
</dbReference>
<feature type="non-terminal residue" evidence="18">
    <location>
        <position position="501"/>
    </location>
</feature>
<dbReference type="Gene3D" id="3.30.1120.10">
    <property type="match status" value="1"/>
</dbReference>
<sequence>RPSFIIILADDLGWGDVGANWPATKDTPNLDELAEQGTRFVDFHAAASTCSPSRAALLTGRLGARNGVTRNFAASARGGLPLNETTLAEVLRAAGYSTAAIGKWHLGHHGRYHPSFRGFDYYFGIPYSHDMGCTDTPGCNLPPCPACARLDAAPSHMRRDCYTEVALPLFENVTIVQQPVNLSSLAALYAERASWFIRRARRPFLLYVALAHVHVPLAAPCGGRPRRRAYAAALRDMDALVGSLKRAADGAAHGAALLWFAGDNGPWAQKCELAGDVGPFVGAWQRPRGGSSAKQTTWEGGHRVPALAYWPGRVPANRSSAALLSTMDIFPTLVALAGAELPPNRRFDGLDVSPVLFGHSDTGHKILLHPNSGAAGKDGEIEALRVAQYKVFYTTGGARACDGSVGPEEHHEPPLIFNLNHDIREQEPLDVASREYQDLLPAVRRAYAEALWDIATDNVSVADYSQDPAAIPCCSAQHVACRCHAAPAALHPHTEGAGQLC</sequence>
<feature type="domain" description="Sulfatase N-terminal" evidence="17">
    <location>
        <begin position="3"/>
        <end position="339"/>
    </location>
</feature>
<comment type="catalytic activity">
    <reaction evidence="12">
        <text>an aryl sulfate + H2O = a phenol + sulfate + H(+)</text>
        <dbReference type="Rhea" id="RHEA:17261"/>
        <dbReference type="ChEBI" id="CHEBI:15377"/>
        <dbReference type="ChEBI" id="CHEBI:15378"/>
        <dbReference type="ChEBI" id="CHEBI:16189"/>
        <dbReference type="ChEBI" id="CHEBI:33853"/>
        <dbReference type="ChEBI" id="CHEBI:140317"/>
        <dbReference type="EC" id="3.1.6.1"/>
    </reaction>
</comment>
<keyword evidence="19" id="KW-1185">Reference proteome</keyword>
<evidence type="ECO:0000256" key="9">
    <source>
        <dbReference type="ARBA" id="ARBA00023180"/>
    </source>
</evidence>
<comment type="similarity">
    <text evidence="3">Belongs to the sulfatase family.</text>
</comment>